<evidence type="ECO:0000313" key="1">
    <source>
        <dbReference type="EMBL" id="MXU84322.1"/>
    </source>
</evidence>
<reference evidence="1" key="1">
    <citation type="submission" date="2019-12" db="EMBL/GenBank/DDBJ databases">
        <title>An insight into the sialome of adult female Ixodes ricinus ticks feeding for 6 days.</title>
        <authorList>
            <person name="Perner J."/>
            <person name="Ribeiro J.M.C."/>
        </authorList>
    </citation>
    <scope>NUCLEOTIDE SEQUENCE</scope>
    <source>
        <strain evidence="1">Semi-engorged</strain>
        <tissue evidence="1">Salivary glands</tissue>
    </source>
</reference>
<proteinExistence type="predicted"/>
<protein>
    <submittedName>
        <fullName evidence="1">Putative secreted protein</fullName>
    </submittedName>
</protein>
<name>A0A6B0TWB2_IXORI</name>
<sequence length="80" mass="9040">MDADVWRSKAFRVLTSPLALVFSTPSVSTRMTCGQLSLAMQAKPWTHVRLHVLSAHQSCARALCTTSRRKLTTRIARWKI</sequence>
<organism evidence="1">
    <name type="scientific">Ixodes ricinus</name>
    <name type="common">Common tick</name>
    <name type="synonym">Acarus ricinus</name>
    <dbReference type="NCBI Taxonomy" id="34613"/>
    <lineage>
        <taxon>Eukaryota</taxon>
        <taxon>Metazoa</taxon>
        <taxon>Ecdysozoa</taxon>
        <taxon>Arthropoda</taxon>
        <taxon>Chelicerata</taxon>
        <taxon>Arachnida</taxon>
        <taxon>Acari</taxon>
        <taxon>Parasitiformes</taxon>
        <taxon>Ixodida</taxon>
        <taxon>Ixodoidea</taxon>
        <taxon>Ixodidae</taxon>
        <taxon>Ixodinae</taxon>
        <taxon>Ixodes</taxon>
    </lineage>
</organism>
<accession>A0A6B0TWB2</accession>
<dbReference type="AlphaFoldDB" id="A0A6B0TWB2"/>
<dbReference type="EMBL" id="GIFC01002239">
    <property type="protein sequence ID" value="MXU84322.1"/>
    <property type="molecule type" value="Transcribed_RNA"/>
</dbReference>